<dbReference type="EMBL" id="CP027806">
    <property type="protein sequence ID" value="AXJ00530.1"/>
    <property type="molecule type" value="Genomic_DNA"/>
</dbReference>
<keyword evidence="5" id="KW-0378">Hydrolase</keyword>
<comment type="catalytic activity">
    <reaction evidence="8">
        <text>adenosine + phosphate = alpha-D-ribose 1-phosphate + adenine</text>
        <dbReference type="Rhea" id="RHEA:27642"/>
        <dbReference type="ChEBI" id="CHEBI:16335"/>
        <dbReference type="ChEBI" id="CHEBI:16708"/>
        <dbReference type="ChEBI" id="CHEBI:43474"/>
        <dbReference type="ChEBI" id="CHEBI:57720"/>
        <dbReference type="EC" id="2.4.2.1"/>
    </reaction>
    <physiologicalReaction direction="left-to-right" evidence="8">
        <dbReference type="Rhea" id="RHEA:27643"/>
    </physiologicalReaction>
</comment>
<organism evidence="11 12">
    <name type="scientific">Cyclonatronum proteinivorum</name>
    <dbReference type="NCBI Taxonomy" id="1457365"/>
    <lineage>
        <taxon>Bacteria</taxon>
        <taxon>Pseudomonadati</taxon>
        <taxon>Balneolota</taxon>
        <taxon>Balneolia</taxon>
        <taxon>Balneolales</taxon>
        <taxon>Cyclonatronaceae</taxon>
        <taxon>Cyclonatronum</taxon>
    </lineage>
</organism>
<sequence length="253" mass="27271">MTQQAASFSSVDTLDWHPHPRVKAVFSLKNLRFRKDAAIPGLNLGYNTPEQDEITNANREQFFRACGADPAKTSWGLQVHGARVQRVTEPGVYPDTDALVTSVPGFALGVFVADCAAVLLADPEAGVIATAHAGWKGAVAGILPETIRVMETAGARAAKLRAFVSPCISAAHFEVGEEVAAQFPEAFVDRNRSRPHVDLKGFVVHQLLEAGLAKDAIRIADGCTMGDAERFYSYRREGAKSGRMMGLIQLLPV</sequence>
<dbReference type="InterPro" id="IPR011324">
    <property type="entry name" value="Cytotoxic_necrot_fac-like_cat"/>
</dbReference>
<proteinExistence type="inferred from homology"/>
<dbReference type="KEGG" id="cprv:CYPRO_1273"/>
<comment type="catalytic activity">
    <reaction evidence="9">
        <text>S-methyl-5'-thioadenosine + phosphate = 5-(methylsulfanyl)-alpha-D-ribose 1-phosphate + adenine</text>
        <dbReference type="Rhea" id="RHEA:11852"/>
        <dbReference type="ChEBI" id="CHEBI:16708"/>
        <dbReference type="ChEBI" id="CHEBI:17509"/>
        <dbReference type="ChEBI" id="CHEBI:43474"/>
        <dbReference type="ChEBI" id="CHEBI:58533"/>
        <dbReference type="EC" id="2.4.2.28"/>
    </reaction>
    <physiologicalReaction direction="left-to-right" evidence="9">
        <dbReference type="Rhea" id="RHEA:11853"/>
    </physiologicalReaction>
</comment>
<comment type="similarity">
    <text evidence="2 10">Belongs to the purine nucleoside phosphorylase YfiH/LACC1 family.</text>
</comment>
<evidence type="ECO:0000256" key="6">
    <source>
        <dbReference type="ARBA" id="ARBA00022833"/>
    </source>
</evidence>
<evidence type="ECO:0000256" key="1">
    <source>
        <dbReference type="ARBA" id="ARBA00000553"/>
    </source>
</evidence>
<dbReference type="GO" id="GO:0005507">
    <property type="term" value="F:copper ion binding"/>
    <property type="evidence" value="ECO:0007669"/>
    <property type="project" value="TreeGrafter"/>
</dbReference>
<comment type="catalytic activity">
    <reaction evidence="1">
        <text>inosine + phosphate = alpha-D-ribose 1-phosphate + hypoxanthine</text>
        <dbReference type="Rhea" id="RHEA:27646"/>
        <dbReference type="ChEBI" id="CHEBI:17368"/>
        <dbReference type="ChEBI" id="CHEBI:17596"/>
        <dbReference type="ChEBI" id="CHEBI:43474"/>
        <dbReference type="ChEBI" id="CHEBI:57720"/>
        <dbReference type="EC" id="2.4.2.1"/>
    </reaction>
    <physiologicalReaction direction="left-to-right" evidence="1">
        <dbReference type="Rhea" id="RHEA:27647"/>
    </physiologicalReaction>
</comment>
<dbReference type="AlphaFoldDB" id="A0A345UJ78"/>
<dbReference type="SUPFAM" id="SSF64438">
    <property type="entry name" value="CNF1/YfiH-like putative cysteine hydrolases"/>
    <property type="match status" value="1"/>
</dbReference>
<evidence type="ECO:0000256" key="8">
    <source>
        <dbReference type="ARBA" id="ARBA00048968"/>
    </source>
</evidence>
<evidence type="ECO:0000256" key="5">
    <source>
        <dbReference type="ARBA" id="ARBA00022801"/>
    </source>
</evidence>
<evidence type="ECO:0000256" key="4">
    <source>
        <dbReference type="ARBA" id="ARBA00022723"/>
    </source>
</evidence>
<accession>A0A345UJ78</accession>
<keyword evidence="4" id="KW-0479">Metal-binding</keyword>
<reference evidence="11 12" key="1">
    <citation type="submission" date="2018-03" db="EMBL/GenBank/DDBJ databases">
        <title>Phenotypic and genomic properties of Cyclonatronum proteinivorum gen. nov., sp. nov., a haloalkaliphilic bacteroidete from soda lakes possessing Na+-translocating rhodopsin.</title>
        <authorList>
            <person name="Toshchakov S.V."/>
            <person name="Korzhenkov A."/>
            <person name="Samarov N.I."/>
            <person name="Kublanov I.V."/>
            <person name="Muntyan M.S."/>
            <person name="Sorokin D.Y."/>
        </authorList>
    </citation>
    <scope>NUCLEOTIDE SEQUENCE [LARGE SCALE GENOMIC DNA]</scope>
    <source>
        <strain evidence="11 12">Omega</strain>
    </source>
</reference>
<dbReference type="NCBIfam" id="TIGR00726">
    <property type="entry name" value="peptidoglycan editing factor PgeF"/>
    <property type="match status" value="1"/>
</dbReference>
<dbReference type="InterPro" id="IPR038371">
    <property type="entry name" value="Cu_polyphenol_OxRdtase_sf"/>
</dbReference>
<evidence type="ECO:0000256" key="3">
    <source>
        <dbReference type="ARBA" id="ARBA00022679"/>
    </source>
</evidence>
<dbReference type="CDD" id="cd16833">
    <property type="entry name" value="YfiH"/>
    <property type="match status" value="1"/>
</dbReference>
<evidence type="ECO:0000256" key="9">
    <source>
        <dbReference type="ARBA" id="ARBA00049893"/>
    </source>
</evidence>
<dbReference type="RefSeq" id="WP_164682594.1">
    <property type="nucleotide sequence ID" value="NZ_CP027806.1"/>
</dbReference>
<evidence type="ECO:0000256" key="7">
    <source>
        <dbReference type="ARBA" id="ARBA00047989"/>
    </source>
</evidence>
<dbReference type="Proteomes" id="UP000254808">
    <property type="component" value="Chromosome"/>
</dbReference>
<dbReference type="Pfam" id="PF02578">
    <property type="entry name" value="Cu-oxidase_4"/>
    <property type="match status" value="1"/>
</dbReference>
<name>A0A345UJ78_9BACT</name>
<protein>
    <recommendedName>
        <fullName evidence="10">Purine nucleoside phosphorylase</fullName>
    </recommendedName>
</protein>
<evidence type="ECO:0000313" key="12">
    <source>
        <dbReference type="Proteomes" id="UP000254808"/>
    </source>
</evidence>
<comment type="catalytic activity">
    <reaction evidence="7">
        <text>adenosine + H2O + H(+) = inosine + NH4(+)</text>
        <dbReference type="Rhea" id="RHEA:24408"/>
        <dbReference type="ChEBI" id="CHEBI:15377"/>
        <dbReference type="ChEBI" id="CHEBI:15378"/>
        <dbReference type="ChEBI" id="CHEBI:16335"/>
        <dbReference type="ChEBI" id="CHEBI:17596"/>
        <dbReference type="ChEBI" id="CHEBI:28938"/>
        <dbReference type="EC" id="3.5.4.4"/>
    </reaction>
    <physiologicalReaction direction="left-to-right" evidence="7">
        <dbReference type="Rhea" id="RHEA:24409"/>
    </physiologicalReaction>
</comment>
<keyword evidence="12" id="KW-1185">Reference proteome</keyword>
<dbReference type="GO" id="GO:0017061">
    <property type="term" value="F:S-methyl-5-thioadenosine phosphorylase activity"/>
    <property type="evidence" value="ECO:0007669"/>
    <property type="project" value="UniProtKB-EC"/>
</dbReference>
<dbReference type="Gene3D" id="3.60.140.10">
    <property type="entry name" value="CNF1/YfiH-like putative cysteine hydrolases"/>
    <property type="match status" value="1"/>
</dbReference>
<dbReference type="PANTHER" id="PTHR30616:SF2">
    <property type="entry name" value="PURINE NUCLEOSIDE PHOSPHORYLASE LACC1"/>
    <property type="match status" value="1"/>
</dbReference>
<dbReference type="PANTHER" id="PTHR30616">
    <property type="entry name" value="UNCHARACTERIZED PROTEIN YFIH"/>
    <property type="match status" value="1"/>
</dbReference>
<dbReference type="GO" id="GO:0016787">
    <property type="term" value="F:hydrolase activity"/>
    <property type="evidence" value="ECO:0007669"/>
    <property type="project" value="UniProtKB-KW"/>
</dbReference>
<keyword evidence="3" id="KW-0808">Transferase</keyword>
<dbReference type="InterPro" id="IPR003730">
    <property type="entry name" value="Cu_polyphenol_OxRdtase"/>
</dbReference>
<evidence type="ECO:0000256" key="2">
    <source>
        <dbReference type="ARBA" id="ARBA00007353"/>
    </source>
</evidence>
<keyword evidence="6" id="KW-0862">Zinc</keyword>
<gene>
    <name evidence="11" type="ORF">CYPRO_1273</name>
</gene>
<evidence type="ECO:0000313" key="11">
    <source>
        <dbReference type="EMBL" id="AXJ00530.1"/>
    </source>
</evidence>
<evidence type="ECO:0000256" key="10">
    <source>
        <dbReference type="RuleBase" id="RU361274"/>
    </source>
</evidence>